<feature type="compositionally biased region" description="Basic and acidic residues" evidence="1">
    <location>
        <begin position="1"/>
        <end position="15"/>
    </location>
</feature>
<evidence type="ECO:0000256" key="1">
    <source>
        <dbReference type="SAM" id="MobiDB-lite"/>
    </source>
</evidence>
<dbReference type="Proteomes" id="UP000265520">
    <property type="component" value="Unassembled WGS sequence"/>
</dbReference>
<evidence type="ECO:0000313" key="3">
    <source>
        <dbReference type="Proteomes" id="UP000265520"/>
    </source>
</evidence>
<feature type="compositionally biased region" description="Acidic residues" evidence="1">
    <location>
        <begin position="109"/>
        <end position="118"/>
    </location>
</feature>
<keyword evidence="3" id="KW-1185">Reference proteome</keyword>
<name>A0A392RM75_9FABA</name>
<comment type="caution">
    <text evidence="2">The sequence shown here is derived from an EMBL/GenBank/DDBJ whole genome shotgun (WGS) entry which is preliminary data.</text>
</comment>
<reference evidence="2 3" key="1">
    <citation type="journal article" date="2018" name="Front. Plant Sci.">
        <title>Red Clover (Trifolium pratense) and Zigzag Clover (T. medium) - A Picture of Genomic Similarities and Differences.</title>
        <authorList>
            <person name="Dluhosova J."/>
            <person name="Istvanek J."/>
            <person name="Nedelnik J."/>
            <person name="Repkova J."/>
        </authorList>
    </citation>
    <scope>NUCLEOTIDE SEQUENCE [LARGE SCALE GENOMIC DNA]</scope>
    <source>
        <strain evidence="3">cv. 10/8</strain>
        <tissue evidence="2">Leaf</tissue>
    </source>
</reference>
<feature type="region of interest" description="Disordered" evidence="1">
    <location>
        <begin position="1"/>
        <end position="23"/>
    </location>
</feature>
<dbReference type="AlphaFoldDB" id="A0A392RM75"/>
<feature type="compositionally biased region" description="Basic residues" evidence="1">
    <location>
        <begin position="90"/>
        <end position="104"/>
    </location>
</feature>
<accession>A0A392RM75</accession>
<sequence>DIAKVSPLKERKDSSDSEDDLPASEAIVTTGIEGAFDAQVFKGKEPVVADTTADATPKRKRAGKENVENVVEKKKKKVATSVSDKEKVTKKQRTQKKKAPRAVRKLVTQEEDDEETDEEHLQCKRKRT</sequence>
<evidence type="ECO:0000313" key="2">
    <source>
        <dbReference type="EMBL" id="MCI37723.1"/>
    </source>
</evidence>
<feature type="non-terminal residue" evidence="2">
    <location>
        <position position="1"/>
    </location>
</feature>
<organism evidence="2 3">
    <name type="scientific">Trifolium medium</name>
    <dbReference type="NCBI Taxonomy" id="97028"/>
    <lineage>
        <taxon>Eukaryota</taxon>
        <taxon>Viridiplantae</taxon>
        <taxon>Streptophyta</taxon>
        <taxon>Embryophyta</taxon>
        <taxon>Tracheophyta</taxon>
        <taxon>Spermatophyta</taxon>
        <taxon>Magnoliopsida</taxon>
        <taxon>eudicotyledons</taxon>
        <taxon>Gunneridae</taxon>
        <taxon>Pentapetalae</taxon>
        <taxon>rosids</taxon>
        <taxon>fabids</taxon>
        <taxon>Fabales</taxon>
        <taxon>Fabaceae</taxon>
        <taxon>Papilionoideae</taxon>
        <taxon>50 kb inversion clade</taxon>
        <taxon>NPAAA clade</taxon>
        <taxon>Hologalegina</taxon>
        <taxon>IRL clade</taxon>
        <taxon>Trifolieae</taxon>
        <taxon>Trifolium</taxon>
    </lineage>
</organism>
<feature type="region of interest" description="Disordered" evidence="1">
    <location>
        <begin position="49"/>
        <end position="128"/>
    </location>
</feature>
<feature type="non-terminal residue" evidence="2">
    <location>
        <position position="128"/>
    </location>
</feature>
<feature type="compositionally biased region" description="Basic and acidic residues" evidence="1">
    <location>
        <begin position="63"/>
        <end position="72"/>
    </location>
</feature>
<dbReference type="EMBL" id="LXQA010247709">
    <property type="protein sequence ID" value="MCI37723.1"/>
    <property type="molecule type" value="Genomic_DNA"/>
</dbReference>
<proteinExistence type="predicted"/>
<protein>
    <submittedName>
        <fullName evidence="2">Uncharacterized protein</fullName>
    </submittedName>
</protein>